<dbReference type="InterPro" id="IPR053142">
    <property type="entry name" value="PchR_regulatory_protein"/>
</dbReference>
<evidence type="ECO:0000256" key="1">
    <source>
        <dbReference type="ARBA" id="ARBA00023015"/>
    </source>
</evidence>
<dbReference type="GO" id="GO:0043565">
    <property type="term" value="F:sequence-specific DNA binding"/>
    <property type="evidence" value="ECO:0007669"/>
    <property type="project" value="InterPro"/>
</dbReference>
<accession>H8KQ35</accession>
<keyword evidence="5" id="KW-1185">Reference proteome</keyword>
<dbReference type="RefSeq" id="WP_014679430.1">
    <property type="nucleotide sequence ID" value="NC_017770.1"/>
</dbReference>
<dbReference type="STRING" id="929556.Solca_1097"/>
<dbReference type="Gene3D" id="1.10.10.60">
    <property type="entry name" value="Homeodomain-like"/>
    <property type="match status" value="1"/>
</dbReference>
<dbReference type="PROSITE" id="PS01124">
    <property type="entry name" value="HTH_ARAC_FAMILY_2"/>
    <property type="match status" value="1"/>
</dbReference>
<dbReference type="KEGG" id="scn:Solca_1097"/>
<proteinExistence type="predicted"/>
<keyword evidence="1" id="KW-0805">Transcription regulation</keyword>
<dbReference type="eggNOG" id="COG2207">
    <property type="taxonomic scope" value="Bacteria"/>
</dbReference>
<organism evidence="4 5">
    <name type="scientific">Solitalea canadensis (strain ATCC 29591 / DSM 3403 / JCM 21819 / LMG 8368 / NBRC 15130 / NCIMB 12057 / USAM 9D)</name>
    <name type="common">Flexibacter canadensis</name>
    <dbReference type="NCBI Taxonomy" id="929556"/>
    <lineage>
        <taxon>Bacteria</taxon>
        <taxon>Pseudomonadati</taxon>
        <taxon>Bacteroidota</taxon>
        <taxon>Sphingobacteriia</taxon>
        <taxon>Sphingobacteriales</taxon>
        <taxon>Sphingobacteriaceae</taxon>
        <taxon>Solitalea</taxon>
    </lineage>
</organism>
<name>H8KQ35_SOLCM</name>
<dbReference type="InterPro" id="IPR018060">
    <property type="entry name" value="HTH_AraC"/>
</dbReference>
<dbReference type="AlphaFoldDB" id="H8KQ35"/>
<protein>
    <submittedName>
        <fullName evidence="4">DNA-binding domain-containing protein, AraC-type</fullName>
    </submittedName>
</protein>
<dbReference type="Proteomes" id="UP000007590">
    <property type="component" value="Chromosome"/>
</dbReference>
<feature type="domain" description="HTH araC/xylS-type" evidence="3">
    <location>
        <begin position="231"/>
        <end position="332"/>
    </location>
</feature>
<dbReference type="OrthoDB" id="1156172at2"/>
<gene>
    <name evidence="4" type="ordered locus">Solca_1097</name>
</gene>
<dbReference type="SMART" id="SM00342">
    <property type="entry name" value="HTH_ARAC"/>
    <property type="match status" value="1"/>
</dbReference>
<keyword evidence="4" id="KW-0238">DNA-binding</keyword>
<dbReference type="EMBL" id="CP003349">
    <property type="protein sequence ID" value="AFD06203.1"/>
    <property type="molecule type" value="Genomic_DNA"/>
</dbReference>
<dbReference type="InterPro" id="IPR009057">
    <property type="entry name" value="Homeodomain-like_sf"/>
</dbReference>
<evidence type="ECO:0000256" key="2">
    <source>
        <dbReference type="ARBA" id="ARBA00023163"/>
    </source>
</evidence>
<dbReference type="Pfam" id="PF12833">
    <property type="entry name" value="HTH_18"/>
    <property type="match status" value="1"/>
</dbReference>
<dbReference type="GO" id="GO:0003700">
    <property type="term" value="F:DNA-binding transcription factor activity"/>
    <property type="evidence" value="ECO:0007669"/>
    <property type="project" value="InterPro"/>
</dbReference>
<evidence type="ECO:0000313" key="5">
    <source>
        <dbReference type="Proteomes" id="UP000007590"/>
    </source>
</evidence>
<dbReference type="SUPFAM" id="SSF46689">
    <property type="entry name" value="Homeodomain-like"/>
    <property type="match status" value="1"/>
</dbReference>
<reference evidence="4" key="1">
    <citation type="submission" date="2012-02" db="EMBL/GenBank/DDBJ databases">
        <title>The complete genome of Solitalea canadensis DSM 3403.</title>
        <authorList>
            <consortium name="US DOE Joint Genome Institute (JGI-PGF)"/>
            <person name="Lucas S."/>
            <person name="Copeland A."/>
            <person name="Lapidus A."/>
            <person name="Glavina del Rio T."/>
            <person name="Dalin E."/>
            <person name="Tice H."/>
            <person name="Bruce D."/>
            <person name="Goodwin L."/>
            <person name="Pitluck S."/>
            <person name="Peters L."/>
            <person name="Ovchinnikova G."/>
            <person name="Lu M."/>
            <person name="Kyrpides N."/>
            <person name="Mavromatis K."/>
            <person name="Ivanova N."/>
            <person name="Brettin T."/>
            <person name="Detter J.C."/>
            <person name="Han C."/>
            <person name="Larimer F."/>
            <person name="Land M."/>
            <person name="Hauser L."/>
            <person name="Markowitz V."/>
            <person name="Cheng J.-F."/>
            <person name="Hugenholtz P."/>
            <person name="Woyke T."/>
            <person name="Wu D."/>
            <person name="Spring S."/>
            <person name="Schroeder M."/>
            <person name="Kopitz M."/>
            <person name="Brambilla E."/>
            <person name="Klenk H.-P."/>
            <person name="Eisen J.A."/>
        </authorList>
    </citation>
    <scope>NUCLEOTIDE SEQUENCE</scope>
    <source>
        <strain evidence="4">DSM 3403</strain>
    </source>
</reference>
<dbReference type="PANTHER" id="PTHR47893">
    <property type="entry name" value="REGULATORY PROTEIN PCHR"/>
    <property type="match status" value="1"/>
</dbReference>
<dbReference type="HOGENOM" id="CLU_052345_5_1_10"/>
<sequence>MIEVEYYFNSDKTWFIDFANSLTAAAGIETSVVDNKLHVSPSLGEGHFEFLELAEGLGIVRSDFTFYEDLKLIRNPVKANDYFLIHFSLSLDQVTVYDAKGQQIDLGNHLSKSIFYSSSGLGTEVLFPRNKRIKRVLIYASRSWILKQIKFFNIEQLGVEKNYVQNIPFQSTYNLDINSYNTAKEILEKNIQHPIHLLFLKGEVLTLISNFYKMANESIDRKNRLLLTEVERISSMVNELILKMNIPWPEIEVIAKSCQMSKTKFAILFQELYSLNYYSFYVKKRIEHACSLILDGTLVSEAGLSVCYTNLGHFSKVFKKHVGVSPSKMNGKCNANCQSFYHCMRALKNQID</sequence>
<keyword evidence="2" id="KW-0804">Transcription</keyword>
<dbReference type="PANTHER" id="PTHR47893:SF1">
    <property type="entry name" value="REGULATORY PROTEIN PCHR"/>
    <property type="match status" value="1"/>
</dbReference>
<evidence type="ECO:0000259" key="3">
    <source>
        <dbReference type="PROSITE" id="PS01124"/>
    </source>
</evidence>
<evidence type="ECO:0000313" key="4">
    <source>
        <dbReference type="EMBL" id="AFD06203.1"/>
    </source>
</evidence>